<dbReference type="Gene3D" id="3.30.70.270">
    <property type="match status" value="1"/>
</dbReference>
<dbReference type="Pfam" id="PF21999">
    <property type="entry name" value="IMS_HHH_1"/>
    <property type="match status" value="1"/>
</dbReference>
<comment type="caution">
    <text evidence="3">The sequence shown here is derived from an EMBL/GenBank/DDBJ whole genome shotgun (WGS) entry which is preliminary data.</text>
</comment>
<dbReference type="InterPro" id="IPR036775">
    <property type="entry name" value="DNA_pol_Y-fam_lit_finger_sf"/>
</dbReference>
<dbReference type="InterPro" id="IPR043128">
    <property type="entry name" value="Rev_trsase/Diguanyl_cyclase"/>
</dbReference>
<proteinExistence type="predicted"/>
<dbReference type="InterPro" id="IPR043502">
    <property type="entry name" value="DNA/RNA_pol_sf"/>
</dbReference>
<dbReference type="AlphaFoldDB" id="A0AAE0BIW3"/>
<accession>A0AAE0BIW3</accession>
<sequence>MTSQISKKGLEDFRRRQFAGPNVVCGSSDEILNNTATTTGPTKGLPDARRVIIHFDVDAFYAQVEEVRDHSLRHKPLGITQKYLVVTCNYLAREAGVTKLMAISEAKKKCPHLILVSGEDLTPYREASKLIYGALKIYGPAEKLGMDEVYVDVTREVQMRIDRGAMDNCWHGHVHCARNGVTSDNIHRPMDLRASAADPAVSQTGGAGAVETGCRLRLQVGTAIAREARAALARCPGFRSSAGVAHNKLLAKLVGGLHKPDDQTCLPADEASAFIAPLPVRAMAGVGYKTERQLQDAQITTVDQLRCLPLDQLSKLLGARVAQFLSEAARGRDARPVEEKGPPQSISVEDSFKACSCFSKVETVLRVLAPDLLRRLVQDKEEFGRRATTLRVTWRHQGAKRASCSSPMPQEVALQGMAVAHKVQAERPHAAGLPEMCSVDLRAVPLISSRGAHR</sequence>
<protein>
    <recommendedName>
        <fullName evidence="2">UmuC domain-containing protein</fullName>
    </recommendedName>
</protein>
<evidence type="ECO:0000313" key="4">
    <source>
        <dbReference type="Proteomes" id="UP001190700"/>
    </source>
</evidence>
<evidence type="ECO:0000256" key="1">
    <source>
        <dbReference type="ARBA" id="ARBA00022634"/>
    </source>
</evidence>
<gene>
    <name evidence="3" type="ORF">CYMTET_52505</name>
</gene>
<dbReference type="FunFam" id="3.40.1170.60:FF:000006">
    <property type="entry name" value="DNA polymerase iota"/>
    <property type="match status" value="1"/>
</dbReference>
<name>A0AAE0BIW3_9CHLO</name>
<dbReference type="SUPFAM" id="SSF56672">
    <property type="entry name" value="DNA/RNA polymerases"/>
    <property type="match status" value="1"/>
</dbReference>
<dbReference type="Gene3D" id="1.10.150.20">
    <property type="entry name" value="5' to 3' exonuclease, C-terminal subdomain"/>
    <property type="match status" value="1"/>
</dbReference>
<reference evidence="3 4" key="1">
    <citation type="journal article" date="2015" name="Genome Biol. Evol.">
        <title>Comparative Genomics of a Bacterivorous Green Alga Reveals Evolutionary Causalities and Consequences of Phago-Mixotrophic Mode of Nutrition.</title>
        <authorList>
            <person name="Burns J.A."/>
            <person name="Paasch A."/>
            <person name="Narechania A."/>
            <person name="Kim E."/>
        </authorList>
    </citation>
    <scope>NUCLEOTIDE SEQUENCE [LARGE SCALE GENOMIC DNA]</scope>
    <source>
        <strain evidence="3 4">PLY_AMNH</strain>
    </source>
</reference>
<dbReference type="SUPFAM" id="SSF100879">
    <property type="entry name" value="Lesion bypass DNA polymerase (Y-family), little finger domain"/>
    <property type="match status" value="1"/>
</dbReference>
<keyword evidence="1" id="KW-0237">DNA synthesis</keyword>
<dbReference type="InterPro" id="IPR053848">
    <property type="entry name" value="IMS_HHH_1"/>
</dbReference>
<feature type="domain" description="UmuC" evidence="2">
    <location>
        <begin position="52"/>
        <end position="287"/>
    </location>
</feature>
<dbReference type="PANTHER" id="PTHR46404:SF1">
    <property type="entry name" value="DNA POLYMERASE IOTA"/>
    <property type="match status" value="1"/>
</dbReference>
<dbReference type="Pfam" id="PF00817">
    <property type="entry name" value="IMS"/>
    <property type="match status" value="1"/>
</dbReference>
<dbReference type="InterPro" id="IPR001126">
    <property type="entry name" value="UmuC"/>
</dbReference>
<dbReference type="GO" id="GO:0006281">
    <property type="term" value="P:DNA repair"/>
    <property type="evidence" value="ECO:0007669"/>
    <property type="project" value="InterPro"/>
</dbReference>
<organism evidence="3 4">
    <name type="scientific">Cymbomonas tetramitiformis</name>
    <dbReference type="NCBI Taxonomy" id="36881"/>
    <lineage>
        <taxon>Eukaryota</taxon>
        <taxon>Viridiplantae</taxon>
        <taxon>Chlorophyta</taxon>
        <taxon>Pyramimonadophyceae</taxon>
        <taxon>Pyramimonadales</taxon>
        <taxon>Pyramimonadaceae</taxon>
        <taxon>Cymbomonas</taxon>
    </lineage>
</organism>
<evidence type="ECO:0000313" key="3">
    <source>
        <dbReference type="EMBL" id="KAK3237416.1"/>
    </source>
</evidence>
<dbReference type="GO" id="GO:0003887">
    <property type="term" value="F:DNA-directed DNA polymerase activity"/>
    <property type="evidence" value="ECO:0007669"/>
    <property type="project" value="InterPro"/>
</dbReference>
<dbReference type="Gene3D" id="3.40.1170.60">
    <property type="match status" value="1"/>
</dbReference>
<keyword evidence="4" id="KW-1185">Reference proteome</keyword>
<dbReference type="PROSITE" id="PS50173">
    <property type="entry name" value="UMUC"/>
    <property type="match status" value="1"/>
</dbReference>
<dbReference type="PANTHER" id="PTHR46404">
    <property type="entry name" value="DNA POLYMERASE IOTA"/>
    <property type="match status" value="1"/>
</dbReference>
<evidence type="ECO:0000259" key="2">
    <source>
        <dbReference type="PROSITE" id="PS50173"/>
    </source>
</evidence>
<dbReference type="GO" id="GO:0003684">
    <property type="term" value="F:damaged DNA binding"/>
    <property type="evidence" value="ECO:0007669"/>
    <property type="project" value="InterPro"/>
</dbReference>
<dbReference type="Proteomes" id="UP001190700">
    <property type="component" value="Unassembled WGS sequence"/>
</dbReference>
<dbReference type="Gene3D" id="3.30.1490.100">
    <property type="entry name" value="DNA polymerase, Y-family, little finger domain"/>
    <property type="match status" value="1"/>
</dbReference>
<dbReference type="EMBL" id="LGRX02034602">
    <property type="protein sequence ID" value="KAK3237416.1"/>
    <property type="molecule type" value="Genomic_DNA"/>
</dbReference>